<organism evidence="5 6">
    <name type="scientific">Gymnopilus junonius</name>
    <name type="common">Spectacular rustgill mushroom</name>
    <name type="synonym">Gymnopilus spectabilis subsp. junonius</name>
    <dbReference type="NCBI Taxonomy" id="109634"/>
    <lineage>
        <taxon>Eukaryota</taxon>
        <taxon>Fungi</taxon>
        <taxon>Dikarya</taxon>
        <taxon>Basidiomycota</taxon>
        <taxon>Agaricomycotina</taxon>
        <taxon>Agaricomycetes</taxon>
        <taxon>Agaricomycetidae</taxon>
        <taxon>Agaricales</taxon>
        <taxon>Agaricineae</taxon>
        <taxon>Hymenogastraceae</taxon>
        <taxon>Gymnopilus</taxon>
    </lineage>
</organism>
<proteinExistence type="predicted"/>
<evidence type="ECO:0000256" key="3">
    <source>
        <dbReference type="SAM" id="MobiDB-lite"/>
    </source>
</evidence>
<dbReference type="PROSITE" id="PS00479">
    <property type="entry name" value="ZF_DAG_PE_1"/>
    <property type="match status" value="1"/>
</dbReference>
<gene>
    <name evidence="5" type="ORF">CPB84DRAFT_1842225</name>
</gene>
<feature type="domain" description="Phorbol-ester/DAG-type" evidence="4">
    <location>
        <begin position="594"/>
        <end position="646"/>
    </location>
</feature>
<dbReference type="CDD" id="cd00029">
    <property type="entry name" value="C1"/>
    <property type="match status" value="1"/>
</dbReference>
<evidence type="ECO:0000256" key="1">
    <source>
        <dbReference type="ARBA" id="ARBA00022723"/>
    </source>
</evidence>
<dbReference type="GO" id="GO:0046872">
    <property type="term" value="F:metal ion binding"/>
    <property type="evidence" value="ECO:0007669"/>
    <property type="project" value="UniProtKB-KW"/>
</dbReference>
<dbReference type="SUPFAM" id="SSF57889">
    <property type="entry name" value="Cysteine-rich domain"/>
    <property type="match status" value="1"/>
</dbReference>
<keyword evidence="6" id="KW-1185">Reference proteome</keyword>
<feature type="compositionally biased region" description="Polar residues" evidence="3">
    <location>
        <begin position="26"/>
        <end position="48"/>
    </location>
</feature>
<dbReference type="Gene3D" id="3.30.60.20">
    <property type="match status" value="1"/>
</dbReference>
<comment type="caution">
    <text evidence="5">The sequence shown here is derived from an EMBL/GenBank/DDBJ whole genome shotgun (WGS) entry which is preliminary data.</text>
</comment>
<dbReference type="SMART" id="SM00109">
    <property type="entry name" value="C1"/>
    <property type="match status" value="1"/>
</dbReference>
<dbReference type="PROSITE" id="PS50081">
    <property type="entry name" value="ZF_DAG_PE_2"/>
    <property type="match status" value="1"/>
</dbReference>
<feature type="region of interest" description="Disordered" evidence="3">
    <location>
        <begin position="120"/>
        <end position="150"/>
    </location>
</feature>
<dbReference type="EMBL" id="JADNYJ010000005">
    <property type="protein sequence ID" value="KAF8910955.1"/>
    <property type="molecule type" value="Genomic_DNA"/>
</dbReference>
<evidence type="ECO:0000256" key="2">
    <source>
        <dbReference type="ARBA" id="ARBA00022833"/>
    </source>
</evidence>
<keyword evidence="2" id="KW-0862">Zinc</keyword>
<dbReference type="InterPro" id="IPR046349">
    <property type="entry name" value="C1-like_sf"/>
</dbReference>
<accession>A0A9P5TTI4</accession>
<dbReference type="Pfam" id="PF00130">
    <property type="entry name" value="C1_1"/>
    <property type="match status" value="1"/>
</dbReference>
<evidence type="ECO:0000313" key="6">
    <source>
        <dbReference type="Proteomes" id="UP000724874"/>
    </source>
</evidence>
<reference evidence="5" key="1">
    <citation type="submission" date="2020-11" db="EMBL/GenBank/DDBJ databases">
        <authorList>
            <consortium name="DOE Joint Genome Institute"/>
            <person name="Ahrendt S."/>
            <person name="Riley R."/>
            <person name="Andreopoulos W."/>
            <person name="LaButti K."/>
            <person name="Pangilinan J."/>
            <person name="Ruiz-duenas F.J."/>
            <person name="Barrasa J.M."/>
            <person name="Sanchez-Garcia M."/>
            <person name="Camarero S."/>
            <person name="Miyauchi S."/>
            <person name="Serrano A."/>
            <person name="Linde D."/>
            <person name="Babiker R."/>
            <person name="Drula E."/>
            <person name="Ayuso-Fernandez I."/>
            <person name="Pacheco R."/>
            <person name="Padilla G."/>
            <person name="Ferreira P."/>
            <person name="Barriuso J."/>
            <person name="Kellner H."/>
            <person name="Castanera R."/>
            <person name="Alfaro M."/>
            <person name="Ramirez L."/>
            <person name="Pisabarro A.G."/>
            <person name="Kuo A."/>
            <person name="Tritt A."/>
            <person name="Lipzen A."/>
            <person name="He G."/>
            <person name="Yan M."/>
            <person name="Ng V."/>
            <person name="Cullen D."/>
            <person name="Martin F."/>
            <person name="Rosso M.-N."/>
            <person name="Henrissat B."/>
            <person name="Hibbett D."/>
            <person name="Martinez A.T."/>
            <person name="Grigoriev I.V."/>
        </authorList>
    </citation>
    <scope>NUCLEOTIDE SEQUENCE</scope>
    <source>
        <strain evidence="5">AH 44721</strain>
    </source>
</reference>
<feature type="compositionally biased region" description="Basic and acidic residues" evidence="3">
    <location>
        <begin position="120"/>
        <end position="132"/>
    </location>
</feature>
<sequence length="2196" mass="245048">MSDGRANRAHLSLNTDLTIKVYDDPSQSSLVSPSNTTSFEQLSPTARTPHTPIDGDPPTRPNLNSRARNESRKLLSHVLLQLANRKKPESILDTIASVNHDSADDGIGALGDSLREAFRMGGRQEGRSERRITTPQDDSDDENADTSTTDETYDLMVQLLDVLTLSVAQGWPIFDESSALQGYYWEGERDSKIPSRFRRPRSVSKRSRSPSPSPGHAPVPGLLSLCISILKSVVSEDCRYRVALPRPSRPPNSLQVLTLNIAQFLVHTHRHSPQIISQIAFAMIPAFYTFSPSLYTRLLFFFKSSIINTTLEALEHLRDPTLKSSHQTHGDNPLENPFSNSARPEESALVSIQIDEVHGESPESRSGSNSVFFSNSMKGGIQSTNNPRQSPSVYYLAFLIPPLLTAMLDFVDHSTVSGQSGNSDDFSTQFISMLRLIASSKRDAYNDLLEIIAYRGAKSRRMAIASLTKLWPKSVGHAIITRPFCLVDGFMPTTAKPFAHQFMPWHFESVGRVVPGHVLHDNCRSCLKVITGFGLLCPFCMTAAHFDCYDYPEGNYEAQYSMTQDPQIQRIAMCRFSIVQINGFDSPSKTPQTNHIFEPVNWFTLSLCFICKKPLWGCFAQGLKCANCPFSLHQGCIPSIASSKRCGTFRITSDDLTIQWNALRASCLDQLPILQSTYAQLKDCTYEEISIIHGVLRTQLQILINGIEFGSVVIQDEHNITESTDPQFDKFELHQVIDICEQLLASDGLAYSPLMQQYFQDSGTIKSKPSIMHNWSFLEYMTAAIKTSFPQTHPPQTQSDLLTVDPFTAVDDDTESITYPFESARLSHIRDMLAIDFSLRSDHAAQFLINQLHHLSLLERVDSIAFPFEDIVREKDVECIFPLPLGLDLSMNVETLVSSIEASLEDLDLSSNEFGFLLLTRRFWPNTLASEYGLRRLATKVVWWILNEDDSLATVLREFLAKKRSPPGIHTDFDSAWPVLSDAHLSTAGLPTNGSDYISARRSLLSRFALPWLLELHDLHPVFYCQTLFDTCLQSTLDADSDEFIPPELGGKEKNSSISDKVLRSIIKFYDEINKPIISLPRLWVNDSETTQRSSYAADPVAGTSENVSHVDPLGAIYNFANQSPAALSKSLSFLANVVKSGIFIPTTIFRQFSGLVMSGTDSILENANLIVKAIALSLWLRSFGRQDLQGVISTLHVQLAPKIVESLLSGEGASTSISIIRYSLAACLRLCGCERSSIVAADMMMLEEVQQLPLRQRADIRGSGVVDPVTIEAGVLIALQLYMSTNIDDISGYEVDNFILRNGKIIAQCAWMAYDIQHDDVAIARINILLRTLLIDPEHFHEILHTNMDPTTSSPKQSINRLFRMVSDVTNPAFNVEGRQWRSSVSEIFFAFFSAMWADDSEEIRTTARSSVAALLPGHFEVISQCLNESLTKAPINERTRLVSFLLQLRPQFPNWKTNSSQLMMDQDLSRTDPDLAHLRVSIILLSLQMIADGLEIDSFSIMKLKTQFVQIAGFSRISVIPTHNGQSFQLLFGDVSELSSSAYPCIEELAHLIDAPHYSDLPYAALGIPEDKTANVLIGSTFLDVSLSLLGTLQDLSSLPVLTLKCLLEALYIIIHKYDFGDALFGHLQPILRRALLRVVELLSTNMSYEIRQLSLSIAQAAIKNWHSLLGPAVSAILELVAIEVASETRNSQDSLVVHGKLLIGNTLQSLCNRGLLMSLMRRQLQPTFFMVLNQVFDHQGNLVPRDICDALLRDTLTRAVECDSSSFQSVVQNISHFMKIVYSQGYSSELIIFCGQQLTSLVRRMSDGTIEGADASPLIEISVVLLQNHKRYAKDFLPYVDTLLRVALNRLYVDPSCLTRLIEVASAFRPKNQQETSSSTVDIINILIEILSDGLRMKTKVLPLTIKCLIDTLIREGLTPLSHSAIHSNLLQNINEGAYIFLQNHAWREENTENDFQAALATGKLLLRSASEDSGILQKIRESRLPLSIRSWNVLLLVTLQEGHSDWMSMMNIVISSCNDRCEPAHIAMKGWLILVNGLSHEYEGREGMVSSVWNELWPAYEEFLTVLETEAQAGLRPTLISLTSTSVADLFLFIHSLKISLALDTSAHILILNRLQSLNHGESSLNKISRAIRNMTESPSDVVSNSLLMDQLAKEQIAAEKIRLIDSKRDNGRIVGDNRHRRDAKLAMTSGQ</sequence>
<dbReference type="InterPro" id="IPR002219">
    <property type="entry name" value="PKC_DAG/PE"/>
</dbReference>
<keyword evidence="1" id="KW-0479">Metal-binding</keyword>
<name>A0A9P5TTI4_GYMJU</name>
<dbReference type="Proteomes" id="UP000724874">
    <property type="component" value="Unassembled WGS sequence"/>
</dbReference>
<feature type="region of interest" description="Disordered" evidence="3">
    <location>
        <begin position="195"/>
        <end position="216"/>
    </location>
</feature>
<dbReference type="OrthoDB" id="6270916at2759"/>
<feature type="region of interest" description="Disordered" evidence="3">
    <location>
        <begin position="26"/>
        <end position="65"/>
    </location>
</feature>
<evidence type="ECO:0000313" key="5">
    <source>
        <dbReference type="EMBL" id="KAF8910955.1"/>
    </source>
</evidence>
<feature type="compositionally biased region" description="Basic residues" evidence="3">
    <location>
        <begin position="195"/>
        <end position="208"/>
    </location>
</feature>
<protein>
    <recommendedName>
        <fullName evidence="4">Phorbol-ester/DAG-type domain-containing protein</fullName>
    </recommendedName>
</protein>
<evidence type="ECO:0000259" key="4">
    <source>
        <dbReference type="PROSITE" id="PS50081"/>
    </source>
</evidence>